<reference evidence="3" key="1">
    <citation type="submission" date="2016-10" db="EMBL/GenBank/DDBJ databases">
        <authorList>
            <person name="Varghese N."/>
            <person name="Submissions S."/>
        </authorList>
    </citation>
    <scope>NUCLEOTIDE SEQUENCE [LARGE SCALE GENOMIC DNA]</scope>
    <source>
        <strain evidence="3">DSM 43163</strain>
    </source>
</reference>
<dbReference type="OrthoDB" id="3175972at2"/>
<gene>
    <name evidence="2" type="ORF">SAMN04489712_107282</name>
</gene>
<protein>
    <submittedName>
        <fullName evidence="2">Uncharacterized protein</fullName>
    </submittedName>
</protein>
<sequence length="83" mass="8422">MVSAASMIGIAVVALQNLILGGTQITVAMIGNTLITLTAGGLAVFLARRPAWTRAQRAFMATVLGGPAVKMATDRSRAVAAAP</sequence>
<evidence type="ECO:0000256" key="1">
    <source>
        <dbReference type="SAM" id="Phobius"/>
    </source>
</evidence>
<evidence type="ECO:0000313" key="2">
    <source>
        <dbReference type="EMBL" id="SEG62228.1"/>
    </source>
</evidence>
<dbReference type="EMBL" id="FNVO01000007">
    <property type="protein sequence ID" value="SEG62228.1"/>
    <property type="molecule type" value="Genomic_DNA"/>
</dbReference>
<evidence type="ECO:0000313" key="3">
    <source>
        <dbReference type="Proteomes" id="UP000236723"/>
    </source>
</evidence>
<feature type="transmembrane region" description="Helical" evidence="1">
    <location>
        <begin position="25"/>
        <end position="47"/>
    </location>
</feature>
<name>A0A1H6BNE3_9ACTN</name>
<accession>A0A1H6BNE3</accession>
<keyword evidence="1" id="KW-0812">Transmembrane</keyword>
<dbReference type="Proteomes" id="UP000236723">
    <property type="component" value="Unassembled WGS sequence"/>
</dbReference>
<proteinExistence type="predicted"/>
<organism evidence="2 3">
    <name type="scientific">Thermomonospora echinospora</name>
    <dbReference type="NCBI Taxonomy" id="1992"/>
    <lineage>
        <taxon>Bacteria</taxon>
        <taxon>Bacillati</taxon>
        <taxon>Actinomycetota</taxon>
        <taxon>Actinomycetes</taxon>
        <taxon>Streptosporangiales</taxon>
        <taxon>Thermomonosporaceae</taxon>
        <taxon>Thermomonospora</taxon>
    </lineage>
</organism>
<keyword evidence="1" id="KW-0472">Membrane</keyword>
<dbReference type="AlphaFoldDB" id="A0A1H6BNE3"/>
<keyword evidence="1" id="KW-1133">Transmembrane helix</keyword>
<keyword evidence="3" id="KW-1185">Reference proteome</keyword>
<dbReference type="RefSeq" id="WP_160147036.1">
    <property type="nucleotide sequence ID" value="NZ_FNVO01000007.1"/>
</dbReference>